<evidence type="ECO:0000313" key="3">
    <source>
        <dbReference type="EMBL" id="MFF5294220.1"/>
    </source>
</evidence>
<proteinExistence type="predicted"/>
<protein>
    <submittedName>
        <fullName evidence="3">YcxB family protein</fullName>
    </submittedName>
</protein>
<evidence type="ECO:0000259" key="2">
    <source>
        <dbReference type="Pfam" id="PF14317"/>
    </source>
</evidence>
<keyword evidence="4" id="KW-1185">Reference proteome</keyword>
<reference evidence="3 4" key="1">
    <citation type="submission" date="2024-10" db="EMBL/GenBank/DDBJ databases">
        <title>The Natural Products Discovery Center: Release of the First 8490 Sequenced Strains for Exploring Actinobacteria Biosynthetic Diversity.</title>
        <authorList>
            <person name="Kalkreuter E."/>
            <person name="Kautsar S.A."/>
            <person name="Yang D."/>
            <person name="Bader C.D."/>
            <person name="Teijaro C.N."/>
            <person name="Fluegel L."/>
            <person name="Davis C.M."/>
            <person name="Simpson J.R."/>
            <person name="Lauterbach L."/>
            <person name="Steele A.D."/>
            <person name="Gui C."/>
            <person name="Meng S."/>
            <person name="Li G."/>
            <person name="Viehrig K."/>
            <person name="Ye F."/>
            <person name="Su P."/>
            <person name="Kiefer A.F."/>
            <person name="Nichols A."/>
            <person name="Cepeda A.J."/>
            <person name="Yan W."/>
            <person name="Fan B."/>
            <person name="Jiang Y."/>
            <person name="Adhikari A."/>
            <person name="Zheng C.-J."/>
            <person name="Schuster L."/>
            <person name="Cowan T.M."/>
            <person name="Smanski M.J."/>
            <person name="Chevrette M.G."/>
            <person name="De Carvalho L.P.S."/>
            <person name="Shen B."/>
        </authorList>
    </citation>
    <scope>NUCLEOTIDE SEQUENCE [LARGE SCALE GENOMIC DNA]</scope>
    <source>
        <strain evidence="3 4">NPDC000087</strain>
    </source>
</reference>
<dbReference type="InterPro" id="IPR025588">
    <property type="entry name" value="YcxB-like_C"/>
</dbReference>
<comment type="caution">
    <text evidence="3">The sequence shown here is derived from an EMBL/GenBank/DDBJ whole genome shotgun (WGS) entry which is preliminary data.</text>
</comment>
<name>A0ABW6WNV3_9ACTN</name>
<feature type="transmembrane region" description="Helical" evidence="1">
    <location>
        <begin position="51"/>
        <end position="69"/>
    </location>
</feature>
<keyword evidence="1" id="KW-1133">Transmembrane helix</keyword>
<gene>
    <name evidence="3" type="ORF">ACFY35_32695</name>
</gene>
<dbReference type="EMBL" id="JBIAZU010000006">
    <property type="protein sequence ID" value="MFF5294220.1"/>
    <property type="molecule type" value="Genomic_DNA"/>
</dbReference>
<evidence type="ECO:0000256" key="1">
    <source>
        <dbReference type="SAM" id="Phobius"/>
    </source>
</evidence>
<accession>A0ABW6WNV3</accession>
<sequence>MTALHIEAHSDRPAVGRQRPPVRRWVWMLSFAMDVAALAGAWWAGIPMWPPVALCSVVVLHGALLLPGWRATRRRPGLPRASSVRRRWLVDDAGIQVHGDGSSLGWRWPAIMAVKETRSAYLFVQNGGGPNLDLPRAALDATQDAALREFLALKELL</sequence>
<organism evidence="3 4">
    <name type="scientific">Paractinoplanes globisporus</name>
    <dbReference type="NCBI Taxonomy" id="113565"/>
    <lineage>
        <taxon>Bacteria</taxon>
        <taxon>Bacillati</taxon>
        <taxon>Actinomycetota</taxon>
        <taxon>Actinomycetes</taxon>
        <taxon>Micromonosporales</taxon>
        <taxon>Micromonosporaceae</taxon>
        <taxon>Paractinoplanes</taxon>
    </lineage>
</organism>
<keyword evidence="1" id="KW-0812">Transmembrane</keyword>
<dbReference type="Proteomes" id="UP001602245">
    <property type="component" value="Unassembled WGS sequence"/>
</dbReference>
<keyword evidence="1" id="KW-0472">Membrane</keyword>
<feature type="domain" description="YcxB-like C-terminal" evidence="2">
    <location>
        <begin position="90"/>
        <end position="151"/>
    </location>
</feature>
<feature type="transmembrane region" description="Helical" evidence="1">
    <location>
        <begin position="25"/>
        <end position="45"/>
    </location>
</feature>
<dbReference type="Pfam" id="PF14317">
    <property type="entry name" value="YcxB"/>
    <property type="match status" value="1"/>
</dbReference>
<evidence type="ECO:0000313" key="4">
    <source>
        <dbReference type="Proteomes" id="UP001602245"/>
    </source>
</evidence>
<dbReference type="RefSeq" id="WP_020514971.1">
    <property type="nucleotide sequence ID" value="NZ_JBIAZU010000006.1"/>
</dbReference>